<evidence type="ECO:0000313" key="1">
    <source>
        <dbReference type="EMBL" id="URE45208.1"/>
    </source>
</evidence>
<sequence length="87" mass="10394">MFGRRLRVKFMDLGLGSSGVVLGRDLCRRWEGDWQWRRRLFLLPHLRRTWWNGLLGKLDMHLETVTTLLLYGTRVLITREESNAYFG</sequence>
<proteinExistence type="predicted"/>
<gene>
    <name evidence="1" type="ORF">MUK42_14448</name>
</gene>
<accession>A0A9E7I9L2</accession>
<organism evidence="1 2">
    <name type="scientific">Musa troglodytarum</name>
    <name type="common">fe'i banana</name>
    <dbReference type="NCBI Taxonomy" id="320322"/>
    <lineage>
        <taxon>Eukaryota</taxon>
        <taxon>Viridiplantae</taxon>
        <taxon>Streptophyta</taxon>
        <taxon>Embryophyta</taxon>
        <taxon>Tracheophyta</taxon>
        <taxon>Spermatophyta</taxon>
        <taxon>Magnoliopsida</taxon>
        <taxon>Liliopsida</taxon>
        <taxon>Zingiberales</taxon>
        <taxon>Musaceae</taxon>
        <taxon>Musa</taxon>
    </lineage>
</organism>
<dbReference type="AlphaFoldDB" id="A0A9E7I9L2"/>
<name>A0A9E7I9L2_9LILI</name>
<dbReference type="Proteomes" id="UP001055439">
    <property type="component" value="Chromosome 9"/>
</dbReference>
<protein>
    <submittedName>
        <fullName evidence="1">Uncharacterized protein</fullName>
    </submittedName>
</protein>
<dbReference type="EMBL" id="CP097511">
    <property type="protein sequence ID" value="URE45208.1"/>
    <property type="molecule type" value="Genomic_DNA"/>
</dbReference>
<evidence type="ECO:0000313" key="2">
    <source>
        <dbReference type="Proteomes" id="UP001055439"/>
    </source>
</evidence>
<keyword evidence="2" id="KW-1185">Reference proteome</keyword>
<reference evidence="1" key="1">
    <citation type="submission" date="2022-05" db="EMBL/GenBank/DDBJ databases">
        <title>The Musa troglodytarum L. genome provides insights into the mechanism of non-climacteric behaviour and enrichment of carotenoids.</title>
        <authorList>
            <person name="Wang J."/>
        </authorList>
    </citation>
    <scope>NUCLEOTIDE SEQUENCE</scope>
    <source>
        <tissue evidence="1">Leaf</tissue>
    </source>
</reference>